<protein>
    <submittedName>
        <fullName evidence="2">Uncharacterized protein</fullName>
    </submittedName>
</protein>
<dbReference type="Gene3D" id="3.90.550.10">
    <property type="entry name" value="Spore Coat Polysaccharide Biosynthesis Protein SpsA, Chain A"/>
    <property type="match status" value="1"/>
</dbReference>
<dbReference type="SUPFAM" id="SSF53448">
    <property type="entry name" value="Nucleotide-diphospho-sugar transferases"/>
    <property type="match status" value="1"/>
</dbReference>
<reference evidence="2 3" key="1">
    <citation type="submission" date="2024-05" db="EMBL/GenBank/DDBJ databases">
        <title>Genome sequencing and assembly of Indian major carp, Cirrhinus mrigala (Hamilton, 1822).</title>
        <authorList>
            <person name="Mohindra V."/>
            <person name="Chowdhury L.M."/>
            <person name="Lal K."/>
            <person name="Jena J.K."/>
        </authorList>
    </citation>
    <scope>NUCLEOTIDE SEQUENCE [LARGE SCALE GENOMIC DNA]</scope>
    <source>
        <strain evidence="2">CM1030</strain>
        <tissue evidence="2">Blood</tissue>
    </source>
</reference>
<dbReference type="Proteomes" id="UP001529510">
    <property type="component" value="Unassembled WGS sequence"/>
</dbReference>
<name>A0ABD0R5R7_CIRMR</name>
<keyword evidence="3" id="KW-1185">Reference proteome</keyword>
<dbReference type="EMBL" id="JAMKFB020000005">
    <property type="protein sequence ID" value="KAL0193375.1"/>
    <property type="molecule type" value="Genomic_DNA"/>
</dbReference>
<evidence type="ECO:0000313" key="2">
    <source>
        <dbReference type="EMBL" id="KAL0193375.1"/>
    </source>
</evidence>
<proteinExistence type="predicted"/>
<comment type="caution">
    <text evidence="2">The sequence shown here is derived from an EMBL/GenBank/DDBJ whole genome shotgun (WGS) entry which is preliminary data.</text>
</comment>
<gene>
    <name evidence="2" type="ORF">M9458_011671</name>
</gene>
<feature type="region of interest" description="Disordered" evidence="1">
    <location>
        <begin position="1"/>
        <end position="22"/>
    </location>
</feature>
<evidence type="ECO:0000313" key="3">
    <source>
        <dbReference type="Proteomes" id="UP001529510"/>
    </source>
</evidence>
<evidence type="ECO:0000256" key="1">
    <source>
        <dbReference type="SAM" id="MobiDB-lite"/>
    </source>
</evidence>
<dbReference type="InterPro" id="IPR029044">
    <property type="entry name" value="Nucleotide-diphossugar_trans"/>
</dbReference>
<dbReference type="AlphaFoldDB" id="A0ABD0R5R7"/>
<feature type="non-terminal residue" evidence="2">
    <location>
        <position position="1"/>
    </location>
</feature>
<feature type="non-terminal residue" evidence="2">
    <location>
        <position position="52"/>
    </location>
</feature>
<sequence>EEEFSPLKNADGAPLDTPTTARRSLLAQHYRWALAAGGNFLDEQDKPIPPKH</sequence>
<organism evidence="2 3">
    <name type="scientific">Cirrhinus mrigala</name>
    <name type="common">Mrigala</name>
    <dbReference type="NCBI Taxonomy" id="683832"/>
    <lineage>
        <taxon>Eukaryota</taxon>
        <taxon>Metazoa</taxon>
        <taxon>Chordata</taxon>
        <taxon>Craniata</taxon>
        <taxon>Vertebrata</taxon>
        <taxon>Euteleostomi</taxon>
        <taxon>Actinopterygii</taxon>
        <taxon>Neopterygii</taxon>
        <taxon>Teleostei</taxon>
        <taxon>Ostariophysi</taxon>
        <taxon>Cypriniformes</taxon>
        <taxon>Cyprinidae</taxon>
        <taxon>Labeoninae</taxon>
        <taxon>Labeonini</taxon>
        <taxon>Cirrhinus</taxon>
    </lineage>
</organism>
<accession>A0ABD0R5R7</accession>